<feature type="transmembrane region" description="Helical" evidence="1">
    <location>
        <begin position="209"/>
        <end position="233"/>
    </location>
</feature>
<feature type="transmembrane region" description="Helical" evidence="1">
    <location>
        <begin position="108"/>
        <end position="126"/>
    </location>
</feature>
<dbReference type="PANTHER" id="PTHR31272:SF9">
    <property type="entry name" value="BLL1027 PROTEIN"/>
    <property type="match status" value="1"/>
</dbReference>
<dbReference type="AlphaFoldDB" id="M0N7T4"/>
<feature type="transmembrane region" description="Helical" evidence="1">
    <location>
        <begin position="167"/>
        <end position="188"/>
    </location>
</feature>
<keyword evidence="1" id="KW-0812">Transmembrane</keyword>
<dbReference type="Proteomes" id="UP000011680">
    <property type="component" value="Unassembled WGS sequence"/>
</dbReference>
<comment type="caution">
    <text evidence="2">The sequence shown here is derived from an EMBL/GenBank/DDBJ whole genome shotgun (WGS) entry which is preliminary data.</text>
</comment>
<keyword evidence="1" id="KW-0472">Membrane</keyword>
<dbReference type="EMBL" id="AOMF01000146">
    <property type="protein sequence ID" value="EMA53926.1"/>
    <property type="molecule type" value="Genomic_DNA"/>
</dbReference>
<sequence>MVAIDQPSLLTAAYAAGVLMFFAPCSVGLLPAYLTYYFTHDDGSTASADRTTTNGDSGSFVRQLLLANGVLLFLAGAIPLFYMATAGIRLLLPGYEIVVPLAKLGTGSYLPPVAAVFLGTGLSVAATGRRGAVRGLRIGGIATLGIVLLYLLVGGIVLVVGQWVRPYLASLQLLVGPLLVALGAAYYYGISPLQAIELPERGEVSDSEFFTFGLLYGVGSLACNLPVFLGVVLSSFFTGSFLSGLLVFAAFAAGMGTLMVGLSVVANLTEGSLSLGRYAAPVRTVGSAAFVLIGLYVTWYTLRSLGYLPDDALLG</sequence>
<feature type="transmembrane region" description="Helical" evidence="1">
    <location>
        <begin position="64"/>
        <end position="88"/>
    </location>
</feature>
<reference evidence="2 3" key="1">
    <citation type="journal article" date="2014" name="PLoS Genet.">
        <title>Phylogenetically driven sequencing of extremely halophilic archaea reveals strategies for static and dynamic osmo-response.</title>
        <authorList>
            <person name="Becker E.A."/>
            <person name="Seitzer P.M."/>
            <person name="Tritt A."/>
            <person name="Larsen D."/>
            <person name="Krusor M."/>
            <person name="Yao A.I."/>
            <person name="Wu D."/>
            <person name="Madern D."/>
            <person name="Eisen J.A."/>
            <person name="Darling A.E."/>
            <person name="Facciotti M.T."/>
        </authorList>
    </citation>
    <scope>NUCLEOTIDE SEQUENCE [LARGE SCALE GENOMIC DNA]</scope>
    <source>
        <strain evidence="2 3">JCM 13552</strain>
    </source>
</reference>
<dbReference type="PATRIC" id="fig|1227457.3.peg.1507"/>
<keyword evidence="3" id="KW-1185">Reference proteome</keyword>
<dbReference type="OrthoDB" id="205803at2157"/>
<dbReference type="InterPro" id="IPR051790">
    <property type="entry name" value="Cytochrome_c-biogenesis_DsbD"/>
</dbReference>
<feature type="transmembrane region" description="Helical" evidence="1">
    <location>
        <begin position="245"/>
        <end position="268"/>
    </location>
</feature>
<dbReference type="RefSeq" id="WP_007739502.1">
    <property type="nucleotide sequence ID" value="NZ_AOMF01000146.1"/>
</dbReference>
<organism evidence="2 3">
    <name type="scientific">Halococcus thailandensis JCM 13552</name>
    <dbReference type="NCBI Taxonomy" id="1227457"/>
    <lineage>
        <taxon>Archaea</taxon>
        <taxon>Methanobacteriati</taxon>
        <taxon>Methanobacteriota</taxon>
        <taxon>Stenosarchaea group</taxon>
        <taxon>Halobacteria</taxon>
        <taxon>Halobacteriales</taxon>
        <taxon>Halococcaceae</taxon>
        <taxon>Halococcus</taxon>
    </lineage>
</organism>
<feature type="transmembrane region" description="Helical" evidence="1">
    <location>
        <begin position="138"/>
        <end position="161"/>
    </location>
</feature>
<keyword evidence="1" id="KW-1133">Transmembrane helix</keyword>
<dbReference type="STRING" id="1227457.C451_08198"/>
<dbReference type="eggNOG" id="arCOG06270">
    <property type="taxonomic scope" value="Archaea"/>
</dbReference>
<protein>
    <submittedName>
        <fullName evidence="2">Putative integral membrane transporter</fullName>
    </submittedName>
</protein>
<gene>
    <name evidence="2" type="ORF">C451_08198</name>
</gene>
<evidence type="ECO:0000256" key="1">
    <source>
        <dbReference type="SAM" id="Phobius"/>
    </source>
</evidence>
<name>M0N7T4_9EURY</name>
<feature type="transmembrane region" description="Helical" evidence="1">
    <location>
        <begin position="12"/>
        <end position="34"/>
    </location>
</feature>
<proteinExistence type="predicted"/>
<evidence type="ECO:0000313" key="3">
    <source>
        <dbReference type="Proteomes" id="UP000011680"/>
    </source>
</evidence>
<evidence type="ECO:0000313" key="2">
    <source>
        <dbReference type="EMBL" id="EMA53926.1"/>
    </source>
</evidence>
<dbReference type="PANTHER" id="PTHR31272">
    <property type="entry name" value="CYTOCHROME C-TYPE BIOGENESIS PROTEIN HI_1454-RELATED"/>
    <property type="match status" value="1"/>
</dbReference>
<accession>M0N7T4</accession>
<feature type="transmembrane region" description="Helical" evidence="1">
    <location>
        <begin position="280"/>
        <end position="302"/>
    </location>
</feature>